<dbReference type="SUPFAM" id="SSF103473">
    <property type="entry name" value="MFS general substrate transporter"/>
    <property type="match status" value="1"/>
</dbReference>
<dbReference type="PANTHER" id="PTHR43271:SF1">
    <property type="entry name" value="INNER MEMBRANE TRANSPORT PROTEIN YNFM"/>
    <property type="match status" value="1"/>
</dbReference>
<feature type="transmembrane region" description="Helical" evidence="8">
    <location>
        <begin position="140"/>
        <end position="161"/>
    </location>
</feature>
<keyword evidence="5 8" id="KW-0812">Transmembrane</keyword>
<evidence type="ECO:0000313" key="10">
    <source>
        <dbReference type="EMBL" id="GGG28732.1"/>
    </source>
</evidence>
<keyword evidence="3" id="KW-0813">Transport</keyword>
<evidence type="ECO:0000256" key="1">
    <source>
        <dbReference type="ARBA" id="ARBA00004651"/>
    </source>
</evidence>
<keyword evidence="7 8" id="KW-0472">Membrane</keyword>
<feature type="domain" description="Major facilitator superfamily (MFS) profile" evidence="9">
    <location>
        <begin position="15"/>
        <end position="394"/>
    </location>
</feature>
<dbReference type="CDD" id="cd17324">
    <property type="entry name" value="MFS_NepI_like"/>
    <property type="match status" value="1"/>
</dbReference>
<dbReference type="Pfam" id="PF07690">
    <property type="entry name" value="MFS_1"/>
    <property type="match status" value="1"/>
</dbReference>
<protein>
    <submittedName>
        <fullName evidence="10">MFS transporter</fullName>
    </submittedName>
</protein>
<feature type="transmembrane region" description="Helical" evidence="8">
    <location>
        <begin position="218"/>
        <end position="239"/>
    </location>
</feature>
<feature type="transmembrane region" description="Helical" evidence="8">
    <location>
        <begin position="53"/>
        <end position="73"/>
    </location>
</feature>
<evidence type="ECO:0000256" key="8">
    <source>
        <dbReference type="SAM" id="Phobius"/>
    </source>
</evidence>
<dbReference type="RefSeq" id="WP_188615319.1">
    <property type="nucleotide sequence ID" value="NZ_BMJT01000008.1"/>
</dbReference>
<feature type="transmembrane region" description="Helical" evidence="8">
    <location>
        <begin position="80"/>
        <end position="96"/>
    </location>
</feature>
<gene>
    <name evidence="10" type="ORF">GCM10007425_24170</name>
</gene>
<dbReference type="PANTHER" id="PTHR43271">
    <property type="entry name" value="BLL2771 PROTEIN"/>
    <property type="match status" value="1"/>
</dbReference>
<feature type="transmembrane region" description="Helical" evidence="8">
    <location>
        <begin position="12"/>
        <end position="33"/>
    </location>
</feature>
<dbReference type="InterPro" id="IPR036259">
    <property type="entry name" value="MFS_trans_sf"/>
</dbReference>
<evidence type="ECO:0000256" key="7">
    <source>
        <dbReference type="ARBA" id="ARBA00023136"/>
    </source>
</evidence>
<comment type="caution">
    <text evidence="10">The sequence shown here is derived from an EMBL/GenBank/DDBJ whole genome shotgun (WGS) entry which is preliminary data.</text>
</comment>
<dbReference type="PROSITE" id="PS50850">
    <property type="entry name" value="MFS"/>
    <property type="match status" value="1"/>
</dbReference>
<feature type="transmembrane region" description="Helical" evidence="8">
    <location>
        <begin position="259"/>
        <end position="277"/>
    </location>
</feature>
<dbReference type="GO" id="GO:0022857">
    <property type="term" value="F:transmembrane transporter activity"/>
    <property type="evidence" value="ECO:0007669"/>
    <property type="project" value="InterPro"/>
</dbReference>
<evidence type="ECO:0000256" key="4">
    <source>
        <dbReference type="ARBA" id="ARBA00022475"/>
    </source>
</evidence>
<proteinExistence type="inferred from homology"/>
<evidence type="ECO:0000256" key="6">
    <source>
        <dbReference type="ARBA" id="ARBA00022989"/>
    </source>
</evidence>
<evidence type="ECO:0000259" key="9">
    <source>
        <dbReference type="PROSITE" id="PS50850"/>
    </source>
</evidence>
<dbReference type="Gene3D" id="1.20.1250.20">
    <property type="entry name" value="MFS general substrate transporter like domains"/>
    <property type="match status" value="1"/>
</dbReference>
<reference evidence="10" key="2">
    <citation type="submission" date="2020-09" db="EMBL/GenBank/DDBJ databases">
        <authorList>
            <person name="Sun Q."/>
            <person name="Zhou Y."/>
        </authorList>
    </citation>
    <scope>NUCLEOTIDE SEQUENCE</scope>
    <source>
        <strain evidence="10">CGMCC 1.15760</strain>
    </source>
</reference>
<dbReference type="EMBL" id="BMJT01000008">
    <property type="protein sequence ID" value="GGG28732.1"/>
    <property type="molecule type" value="Genomic_DNA"/>
</dbReference>
<evidence type="ECO:0000256" key="2">
    <source>
        <dbReference type="ARBA" id="ARBA00008335"/>
    </source>
</evidence>
<dbReference type="AlphaFoldDB" id="A0A917G8P6"/>
<evidence type="ECO:0000313" key="11">
    <source>
        <dbReference type="Proteomes" id="UP000616608"/>
    </source>
</evidence>
<feature type="transmembrane region" description="Helical" evidence="8">
    <location>
        <begin position="370"/>
        <end position="393"/>
    </location>
</feature>
<organism evidence="10 11">
    <name type="scientific">Lysinibacillus alkalisoli</name>
    <dbReference type="NCBI Taxonomy" id="1911548"/>
    <lineage>
        <taxon>Bacteria</taxon>
        <taxon>Bacillati</taxon>
        <taxon>Bacillota</taxon>
        <taxon>Bacilli</taxon>
        <taxon>Bacillales</taxon>
        <taxon>Bacillaceae</taxon>
        <taxon>Lysinibacillus</taxon>
    </lineage>
</organism>
<keyword evidence="11" id="KW-1185">Reference proteome</keyword>
<keyword evidence="6 8" id="KW-1133">Transmembrane helix</keyword>
<dbReference type="Proteomes" id="UP000616608">
    <property type="component" value="Unassembled WGS sequence"/>
</dbReference>
<feature type="transmembrane region" description="Helical" evidence="8">
    <location>
        <begin position="284"/>
        <end position="301"/>
    </location>
</feature>
<dbReference type="GO" id="GO:0005886">
    <property type="term" value="C:plasma membrane"/>
    <property type="evidence" value="ECO:0007669"/>
    <property type="project" value="UniProtKB-SubCell"/>
</dbReference>
<evidence type="ECO:0000256" key="5">
    <source>
        <dbReference type="ARBA" id="ARBA00022692"/>
    </source>
</evidence>
<feature type="transmembrane region" description="Helical" evidence="8">
    <location>
        <begin position="167"/>
        <end position="189"/>
    </location>
</feature>
<evidence type="ECO:0000256" key="3">
    <source>
        <dbReference type="ARBA" id="ARBA00022448"/>
    </source>
</evidence>
<sequence length="400" mass="44093">MHDGYTMRDAKFWGVIVSLGMASTYIFSVMYAFQPLLPILTNEFDISITYASLSMSAMTAGLILGLLVIGFLSDRYGREKFVKFSILFVALPFFILPSVQDFIWIVILRFLQGFMLAGVAAVALAYIGEEIHPKFRGTATALYISFNSVGGMIGRVITGTLTENHSWIFAIYVLAILGLITFIIVISLLPPSTNFRASQVTMTQDMKGLLIHLKNPRLVLLFMFGLILQVSFTSVWTYLPFYLQSSPYHWRLQDISLVYITYGFGIVGAPLAGYLATKYGLVHIRTSGIVFLIIGILLTLVPTTIGIVLGMCVICLGFFVAHSSMATSVNMKAQHHKGGASSLYLVSYYIGVAIGSSAFGHVWVCKGWHGIITIAALTLILYSLFAMISSKLIKKAPYIK</sequence>
<feature type="transmembrane region" description="Helical" evidence="8">
    <location>
        <begin position="102"/>
        <end position="128"/>
    </location>
</feature>
<dbReference type="InterPro" id="IPR011701">
    <property type="entry name" value="MFS"/>
</dbReference>
<keyword evidence="4" id="KW-1003">Cell membrane</keyword>
<dbReference type="InterPro" id="IPR020846">
    <property type="entry name" value="MFS_dom"/>
</dbReference>
<feature type="transmembrane region" description="Helical" evidence="8">
    <location>
        <begin position="343"/>
        <end position="364"/>
    </location>
</feature>
<comment type="subcellular location">
    <subcellularLocation>
        <location evidence="1">Cell membrane</location>
        <topology evidence="1">Multi-pass membrane protein</topology>
    </subcellularLocation>
</comment>
<name>A0A917G8P6_9BACI</name>
<comment type="similarity">
    <text evidence="2">Belongs to the major facilitator superfamily.</text>
</comment>
<reference evidence="10" key="1">
    <citation type="journal article" date="2014" name="Int. J. Syst. Evol. Microbiol.">
        <title>Complete genome sequence of Corynebacterium casei LMG S-19264T (=DSM 44701T), isolated from a smear-ripened cheese.</title>
        <authorList>
            <consortium name="US DOE Joint Genome Institute (JGI-PGF)"/>
            <person name="Walter F."/>
            <person name="Albersmeier A."/>
            <person name="Kalinowski J."/>
            <person name="Ruckert C."/>
        </authorList>
    </citation>
    <scope>NUCLEOTIDE SEQUENCE</scope>
    <source>
        <strain evidence="10">CGMCC 1.15760</strain>
    </source>
</reference>
<accession>A0A917G8P6</accession>